<dbReference type="HAMAP" id="MF_00969">
    <property type="entry name" value="TRCF"/>
    <property type="match status" value="1"/>
</dbReference>
<dbReference type="Gene3D" id="3.90.1150.50">
    <property type="entry name" value="Transcription-repair-coupling factor, D7 domain"/>
    <property type="match status" value="1"/>
</dbReference>
<dbReference type="PANTHER" id="PTHR47964:SF1">
    <property type="entry name" value="ATP-DEPENDENT DNA HELICASE HOMOLOG RECG, CHLOROPLASTIC"/>
    <property type="match status" value="1"/>
</dbReference>
<dbReference type="Pfam" id="PF02559">
    <property type="entry name" value="CarD_TRCF_RID"/>
    <property type="match status" value="1"/>
</dbReference>
<evidence type="ECO:0000256" key="8">
    <source>
        <dbReference type="ARBA" id="ARBA00023204"/>
    </source>
</evidence>
<dbReference type="SUPFAM" id="SSF143517">
    <property type="entry name" value="TRCF domain-like"/>
    <property type="match status" value="1"/>
</dbReference>
<feature type="domain" description="Helicase ATP-binding" evidence="9">
    <location>
        <begin position="624"/>
        <end position="785"/>
    </location>
</feature>
<evidence type="ECO:0000256" key="4">
    <source>
        <dbReference type="ARBA" id="ARBA00022801"/>
    </source>
</evidence>
<dbReference type="InterPro" id="IPR011545">
    <property type="entry name" value="DEAD/DEAH_box_helicase_dom"/>
</dbReference>
<dbReference type="InterPro" id="IPR048635">
    <property type="entry name" value="MFD_D3"/>
</dbReference>
<keyword evidence="4 11" id="KW-0378">Hydrolase</keyword>
<dbReference type="SMART" id="SM00487">
    <property type="entry name" value="DEXDc"/>
    <property type="match status" value="1"/>
</dbReference>
<dbReference type="Gene3D" id="3.30.2060.10">
    <property type="entry name" value="Penicillin-binding protein 1b domain"/>
    <property type="match status" value="1"/>
</dbReference>
<feature type="domain" description="Helicase C-terminal" evidence="10">
    <location>
        <begin position="806"/>
        <end position="960"/>
    </location>
</feature>
<keyword evidence="6" id="KW-0067">ATP-binding</keyword>
<dbReference type="Pfam" id="PF00271">
    <property type="entry name" value="Helicase_C"/>
    <property type="match status" value="1"/>
</dbReference>
<keyword evidence="1" id="KW-0963">Cytoplasm</keyword>
<dbReference type="Pfam" id="PF21132">
    <property type="entry name" value="MFD_D3"/>
    <property type="match status" value="1"/>
</dbReference>
<sequence>MLSFADHFRRPGRIALFGTPQGYDGAVLAQIARVVAVPVVFIAGDEMRLGPLHDALAFFDPALEVLSFPAWDCIPYDRVSPRADIVGRRLETLLHLQDAETSNRPAVVLTSAAAVIQRLPPRGALAAAVLTLKEGSRCDPAVLAGHLSRHGYARAETVAERGDFAVRGGIIDLFPPGTSEPLRLDFFGDEIETIRLFDPATQRTTGRCPSCTIKPVCEVFLDDASIARFRSAYRALFGAVTSDDLLYAAVSEGRRHPGMEHWLPLFHGTLETLFDSLGQAVIVLDDQVDAVLEGRLDLIAEHYATRKSLEGGRFADVAETYRPVPPERMYLDAASWAANLGRYPVAALSPFAAADDGADAGGRPGLDFAVSRSHPDINIFNAVLEQVGEQQAAGRRVLIAAMSRGSRDRLASVLKEHGLAGARVVETWAEAAALPAATVALAVLPVDQGFIAHDLCVIAEPDILGERMVRRGGRRRPENFLKEASALSSGDLVVHIDHGIGRYEGLETISVDAAPHDCLRIIYAGGDKLYLPVENIDLITRYGGESEDVTLDKLGGAGWQARKARLKSRIQAIAHELISVAAARAVREAPMLMPPDGAFDEFCARFPYTETDDQARAIGDVLNDLARGKPADRLICGDVGFGKTEVAIRAAFVTALEGKQVAVIVPTTLLSRQHYRTFAGRFAGLPVRVAELSRLVTAKEAEAAKRGLREGTVDIIIGTHALLAKDVGFRDLGLVIIDEEQHFGVTHKERLKRLKSDVHVLTLTATPIPRTLQLALTGVREMSLIATPPVDRLAVRTFVADFDPVVIREAILRERNRGGQTFYVSPRIEFLDDITKILSELVPEVKVVTAHGRMPARELERAVGAFYEGRYDVLLSTNIIESGLDLPAVNTIIIHRADMFGLAQLYQLRGRVGRGKMRAYAYLTLPPRHKLTPSGQKRLSTMQSLDALGAGFTLASHDLDQRGAGNLLGDEQSGHIREVGIELYQQMLEEAVAEAKGGDQQIKIDHWSPQLALGLSVLIPEGYVPDLGVRLGLYRRLAEMTTTEELDGFAAELVDRFGSMPDAVKNLLDVVAVKQLCRRAGIEKVEAGPKGAVISFRDGRLSRPDNLVRFITAHARVCKLRPDQKLVYRRPLATPAERLAGVRRFVAELAKAGISS</sequence>
<dbReference type="EMBL" id="UIDG01000101">
    <property type="protein sequence ID" value="SUS05338.1"/>
    <property type="molecule type" value="Genomic_DNA"/>
</dbReference>
<dbReference type="GO" id="GO:0003678">
    <property type="term" value="F:DNA helicase activity"/>
    <property type="evidence" value="ECO:0007669"/>
    <property type="project" value="TreeGrafter"/>
</dbReference>
<evidence type="ECO:0000256" key="1">
    <source>
        <dbReference type="ARBA" id="ARBA00022490"/>
    </source>
</evidence>
<accession>A0A380TCS7</accession>
<dbReference type="InterPro" id="IPR004576">
    <property type="entry name" value="Mfd"/>
</dbReference>
<evidence type="ECO:0000256" key="2">
    <source>
        <dbReference type="ARBA" id="ARBA00022741"/>
    </source>
</evidence>
<dbReference type="InterPro" id="IPR005118">
    <property type="entry name" value="TRCF_C"/>
</dbReference>
<dbReference type="Gene3D" id="2.40.10.170">
    <property type="match status" value="1"/>
</dbReference>
<dbReference type="GO" id="GO:0006281">
    <property type="term" value="P:DNA repair"/>
    <property type="evidence" value="ECO:0007669"/>
    <property type="project" value="UniProtKB-KW"/>
</dbReference>
<keyword evidence="3" id="KW-0227">DNA damage</keyword>
<evidence type="ECO:0000259" key="10">
    <source>
        <dbReference type="PROSITE" id="PS51194"/>
    </source>
</evidence>
<dbReference type="Pfam" id="PF00270">
    <property type="entry name" value="DEAD"/>
    <property type="match status" value="1"/>
</dbReference>
<dbReference type="Gene3D" id="3.40.50.300">
    <property type="entry name" value="P-loop containing nucleotide triphosphate hydrolases"/>
    <property type="match status" value="2"/>
</dbReference>
<dbReference type="PANTHER" id="PTHR47964">
    <property type="entry name" value="ATP-DEPENDENT DNA HELICASE HOMOLOG RECG, CHLOROPLASTIC"/>
    <property type="match status" value="1"/>
</dbReference>
<dbReference type="InterPro" id="IPR037235">
    <property type="entry name" value="TRCF-like_C_D7"/>
</dbReference>
<evidence type="ECO:0000256" key="3">
    <source>
        <dbReference type="ARBA" id="ARBA00022763"/>
    </source>
</evidence>
<protein>
    <submittedName>
        <fullName evidence="11">Transcription-repair-coupling factor</fullName>
        <ecNumber evidence="11">3.6.4.-</ecNumber>
    </submittedName>
</protein>
<evidence type="ECO:0000256" key="6">
    <source>
        <dbReference type="ARBA" id="ARBA00022840"/>
    </source>
</evidence>
<dbReference type="EC" id="3.6.4.-" evidence="11"/>
<evidence type="ECO:0000256" key="5">
    <source>
        <dbReference type="ARBA" id="ARBA00022806"/>
    </source>
</evidence>
<dbReference type="AlphaFoldDB" id="A0A380TCS7"/>
<dbReference type="InterPro" id="IPR036101">
    <property type="entry name" value="CarD-like/TRCF_RID_sf"/>
</dbReference>
<dbReference type="CDD" id="cd17991">
    <property type="entry name" value="DEXHc_TRCF"/>
    <property type="match status" value="1"/>
</dbReference>
<dbReference type="SMART" id="SM00982">
    <property type="entry name" value="TRCF"/>
    <property type="match status" value="1"/>
</dbReference>
<dbReference type="InterPro" id="IPR003711">
    <property type="entry name" value="CarD-like/TRCF_RID"/>
</dbReference>
<dbReference type="InterPro" id="IPR014001">
    <property type="entry name" value="Helicase_ATP-bd"/>
</dbReference>
<keyword evidence="5" id="KW-0347">Helicase</keyword>
<dbReference type="PROSITE" id="PS51192">
    <property type="entry name" value="HELICASE_ATP_BIND_1"/>
    <property type="match status" value="1"/>
</dbReference>
<keyword evidence="2" id="KW-0547">Nucleotide-binding</keyword>
<dbReference type="SUPFAM" id="SSF52540">
    <property type="entry name" value="P-loop containing nucleoside triphosphate hydrolases"/>
    <property type="match status" value="4"/>
</dbReference>
<gene>
    <name evidence="11" type="primary">mfd</name>
    <name evidence="11" type="ORF">DF3PB_190002</name>
</gene>
<evidence type="ECO:0000313" key="11">
    <source>
        <dbReference type="EMBL" id="SUS05338.1"/>
    </source>
</evidence>
<dbReference type="Pfam" id="PF03461">
    <property type="entry name" value="TRCF"/>
    <property type="match status" value="1"/>
</dbReference>
<dbReference type="GO" id="GO:0016787">
    <property type="term" value="F:hydrolase activity"/>
    <property type="evidence" value="ECO:0007669"/>
    <property type="project" value="UniProtKB-KW"/>
</dbReference>
<dbReference type="Pfam" id="PF17757">
    <property type="entry name" value="UvrB_inter"/>
    <property type="match status" value="1"/>
</dbReference>
<dbReference type="GO" id="GO:0003684">
    <property type="term" value="F:damaged DNA binding"/>
    <property type="evidence" value="ECO:0007669"/>
    <property type="project" value="InterPro"/>
</dbReference>
<dbReference type="Gene3D" id="3.40.50.11140">
    <property type="match status" value="1"/>
</dbReference>
<proteinExistence type="inferred from homology"/>
<dbReference type="NCBIfam" id="TIGR00580">
    <property type="entry name" value="mfd"/>
    <property type="match status" value="1"/>
</dbReference>
<dbReference type="InterPro" id="IPR041471">
    <property type="entry name" value="UvrB_inter"/>
</dbReference>
<dbReference type="InterPro" id="IPR047112">
    <property type="entry name" value="RecG/Mfd"/>
</dbReference>
<dbReference type="SMART" id="SM01058">
    <property type="entry name" value="CarD_TRCF"/>
    <property type="match status" value="1"/>
</dbReference>
<dbReference type="SMART" id="SM00490">
    <property type="entry name" value="HELICc"/>
    <property type="match status" value="1"/>
</dbReference>
<name>A0A380TCS7_9ZZZZ</name>
<dbReference type="Gene3D" id="3.40.50.11180">
    <property type="match status" value="1"/>
</dbReference>
<evidence type="ECO:0000256" key="7">
    <source>
        <dbReference type="ARBA" id="ARBA00023125"/>
    </source>
</evidence>
<reference evidence="11" key="1">
    <citation type="submission" date="2018-07" db="EMBL/GenBank/DDBJ databases">
        <authorList>
            <person name="Quirk P.G."/>
            <person name="Krulwich T.A."/>
        </authorList>
    </citation>
    <scope>NUCLEOTIDE SEQUENCE</scope>
</reference>
<dbReference type="InterPro" id="IPR027417">
    <property type="entry name" value="P-loop_NTPase"/>
</dbReference>
<keyword evidence="7" id="KW-0238">DNA-binding</keyword>
<keyword evidence="8" id="KW-0234">DNA repair</keyword>
<dbReference type="InterPro" id="IPR001650">
    <property type="entry name" value="Helicase_C-like"/>
</dbReference>
<dbReference type="GO" id="GO:0005524">
    <property type="term" value="F:ATP binding"/>
    <property type="evidence" value="ECO:0007669"/>
    <property type="project" value="UniProtKB-KW"/>
</dbReference>
<evidence type="ECO:0000259" key="9">
    <source>
        <dbReference type="PROSITE" id="PS51192"/>
    </source>
</evidence>
<organism evidence="11">
    <name type="scientific">metagenome</name>
    <dbReference type="NCBI Taxonomy" id="256318"/>
    <lineage>
        <taxon>unclassified sequences</taxon>
        <taxon>metagenomes</taxon>
    </lineage>
</organism>
<dbReference type="PROSITE" id="PS51194">
    <property type="entry name" value="HELICASE_CTER"/>
    <property type="match status" value="1"/>
</dbReference>
<dbReference type="SUPFAM" id="SSF141259">
    <property type="entry name" value="CarD-like"/>
    <property type="match status" value="1"/>
</dbReference>